<proteinExistence type="predicted"/>
<dbReference type="AlphaFoldDB" id="A0A7J7JN36"/>
<gene>
    <name evidence="2" type="ORF">EB796_014397</name>
</gene>
<sequence length="84" mass="9755">MEVAELTTRNFLKELEKAQEDHQQILASLDATEKINAARMKAIEVRGKSTEPLRKVFILIPEFLISPLKQLSSLNRQVLFERYK</sequence>
<feature type="coiled-coil region" evidence="1">
    <location>
        <begin position="1"/>
        <end position="35"/>
    </location>
</feature>
<dbReference type="EMBL" id="VXIV02002112">
    <property type="protein sequence ID" value="KAF6027283.1"/>
    <property type="molecule type" value="Genomic_DNA"/>
</dbReference>
<organism evidence="2 3">
    <name type="scientific">Bugula neritina</name>
    <name type="common">Brown bryozoan</name>
    <name type="synonym">Sertularia neritina</name>
    <dbReference type="NCBI Taxonomy" id="10212"/>
    <lineage>
        <taxon>Eukaryota</taxon>
        <taxon>Metazoa</taxon>
        <taxon>Spiralia</taxon>
        <taxon>Lophotrochozoa</taxon>
        <taxon>Bryozoa</taxon>
        <taxon>Gymnolaemata</taxon>
        <taxon>Cheilostomatida</taxon>
        <taxon>Flustrina</taxon>
        <taxon>Buguloidea</taxon>
        <taxon>Bugulidae</taxon>
        <taxon>Bugula</taxon>
    </lineage>
</organism>
<name>A0A7J7JN36_BUGNE</name>
<keyword evidence="3" id="KW-1185">Reference proteome</keyword>
<evidence type="ECO:0000313" key="3">
    <source>
        <dbReference type="Proteomes" id="UP000593567"/>
    </source>
</evidence>
<evidence type="ECO:0000256" key="1">
    <source>
        <dbReference type="SAM" id="Coils"/>
    </source>
</evidence>
<accession>A0A7J7JN36</accession>
<protein>
    <submittedName>
        <fullName evidence="2">Uncharacterized protein</fullName>
    </submittedName>
</protein>
<evidence type="ECO:0000313" key="2">
    <source>
        <dbReference type="EMBL" id="KAF6027283.1"/>
    </source>
</evidence>
<keyword evidence="1" id="KW-0175">Coiled coil</keyword>
<dbReference type="Proteomes" id="UP000593567">
    <property type="component" value="Unassembled WGS sequence"/>
</dbReference>
<reference evidence="2" key="1">
    <citation type="submission" date="2020-06" db="EMBL/GenBank/DDBJ databases">
        <title>Draft genome of Bugula neritina, a colonial animal packing powerful symbionts and potential medicines.</title>
        <authorList>
            <person name="Rayko M."/>
        </authorList>
    </citation>
    <scope>NUCLEOTIDE SEQUENCE [LARGE SCALE GENOMIC DNA]</scope>
    <source>
        <strain evidence="2">Kwan_BN1</strain>
    </source>
</reference>
<comment type="caution">
    <text evidence="2">The sequence shown here is derived from an EMBL/GenBank/DDBJ whole genome shotgun (WGS) entry which is preliminary data.</text>
</comment>